<reference evidence="3" key="1">
    <citation type="submission" date="2016-04" db="UniProtKB">
        <authorList>
            <consortium name="WormBaseParasite"/>
        </authorList>
    </citation>
    <scope>IDENTIFICATION</scope>
</reference>
<accession>A0A0N4Y340</accession>
<protein>
    <submittedName>
        <fullName evidence="1 3">Uncharacterized protein</fullName>
    </submittedName>
</protein>
<reference evidence="1 2" key="2">
    <citation type="submission" date="2018-11" db="EMBL/GenBank/DDBJ databases">
        <authorList>
            <consortium name="Pathogen Informatics"/>
        </authorList>
    </citation>
    <scope>NUCLEOTIDE SEQUENCE [LARGE SCALE GENOMIC DNA]</scope>
</reference>
<dbReference type="Proteomes" id="UP000271162">
    <property type="component" value="Unassembled WGS sequence"/>
</dbReference>
<evidence type="ECO:0000313" key="3">
    <source>
        <dbReference type="WBParaSite" id="NBR_0001019101-mRNA-1"/>
    </source>
</evidence>
<dbReference type="EMBL" id="UYSL01020270">
    <property type="protein sequence ID" value="VDL73781.1"/>
    <property type="molecule type" value="Genomic_DNA"/>
</dbReference>
<dbReference type="AlphaFoldDB" id="A0A0N4Y340"/>
<evidence type="ECO:0000313" key="1">
    <source>
        <dbReference type="EMBL" id="VDL73781.1"/>
    </source>
</evidence>
<gene>
    <name evidence="1" type="ORF">NBR_LOCUS10192</name>
</gene>
<dbReference type="STRING" id="27835.A0A0N4Y340"/>
<name>A0A0N4Y340_NIPBR</name>
<organism evidence="3">
    <name type="scientific">Nippostrongylus brasiliensis</name>
    <name type="common">Rat hookworm</name>
    <dbReference type="NCBI Taxonomy" id="27835"/>
    <lineage>
        <taxon>Eukaryota</taxon>
        <taxon>Metazoa</taxon>
        <taxon>Ecdysozoa</taxon>
        <taxon>Nematoda</taxon>
        <taxon>Chromadorea</taxon>
        <taxon>Rhabditida</taxon>
        <taxon>Rhabditina</taxon>
        <taxon>Rhabditomorpha</taxon>
        <taxon>Strongyloidea</taxon>
        <taxon>Heligmosomidae</taxon>
        <taxon>Nippostrongylus</taxon>
    </lineage>
</organism>
<dbReference type="WBParaSite" id="NBR_0001019101-mRNA-1">
    <property type="protein sequence ID" value="NBR_0001019101-mRNA-1"/>
    <property type="gene ID" value="NBR_0001019101"/>
</dbReference>
<proteinExistence type="predicted"/>
<evidence type="ECO:0000313" key="2">
    <source>
        <dbReference type="Proteomes" id="UP000271162"/>
    </source>
</evidence>
<sequence>MIGAIGGAWMYEFFIGFHIPDDPDTTYIHKILDDRNPEGQLREIHVVEKRPRSTKPFPKVRGVKILEGRACNLDRNPVENRGGIHFRNAQLVQSLPINCLTGNGLGAARHKGSERAAQAVEMGFVKRIRLRYRYHSTIGTAMRVVNIHSGSEEIIPHSCLKPLGGIFHFWRCNSRQVLKRAPIVLTYIRLEPGKIRFMALQRCSMRKHHAAPYDKVSRHLQNINCEGALMSPY</sequence>
<keyword evidence="2" id="KW-1185">Reference proteome</keyword>